<dbReference type="PANTHER" id="PTHR30177">
    <property type="entry name" value="GLYCINE BETAINE/L-PROLINE TRANSPORT SYSTEM PERMEASE PROTEIN PROW"/>
    <property type="match status" value="1"/>
</dbReference>
<feature type="transmembrane region" description="Helical" evidence="6">
    <location>
        <begin position="12"/>
        <end position="35"/>
    </location>
</feature>
<organism evidence="8 9">
    <name type="scientific">Candidatus Syntrophonatronum acetioxidans</name>
    <dbReference type="NCBI Taxonomy" id="1795816"/>
    <lineage>
        <taxon>Bacteria</taxon>
        <taxon>Bacillati</taxon>
        <taxon>Bacillota</taxon>
        <taxon>Clostridia</taxon>
        <taxon>Eubacteriales</taxon>
        <taxon>Syntrophomonadaceae</taxon>
        <taxon>Candidatus Syntrophonatronum</taxon>
    </lineage>
</organism>
<evidence type="ECO:0000256" key="4">
    <source>
        <dbReference type="ARBA" id="ARBA00022989"/>
    </source>
</evidence>
<feature type="domain" description="ABC transmembrane type-1" evidence="7">
    <location>
        <begin position="52"/>
        <end position="233"/>
    </location>
</feature>
<name>A0A424YER6_9FIRM</name>
<keyword evidence="3 6" id="KW-0812">Transmembrane</keyword>
<gene>
    <name evidence="8" type="ORF">D5R97_04910</name>
</gene>
<dbReference type="GO" id="GO:0031460">
    <property type="term" value="P:glycine betaine transport"/>
    <property type="evidence" value="ECO:0007669"/>
    <property type="project" value="TreeGrafter"/>
</dbReference>
<dbReference type="Gene3D" id="1.10.3720.10">
    <property type="entry name" value="MetI-like"/>
    <property type="match status" value="1"/>
</dbReference>
<dbReference type="InterPro" id="IPR051204">
    <property type="entry name" value="ABC_transp_perm/SBD"/>
</dbReference>
<evidence type="ECO:0000259" key="7">
    <source>
        <dbReference type="PROSITE" id="PS50928"/>
    </source>
</evidence>
<reference evidence="8 9" key="1">
    <citation type="submission" date="2018-08" db="EMBL/GenBank/DDBJ databases">
        <title>The metabolism and importance of syntrophic acetate oxidation coupled to methane or sulfide production in haloalkaline environments.</title>
        <authorList>
            <person name="Timmers P.H.A."/>
            <person name="Vavourakis C.D."/>
            <person name="Sorokin D.Y."/>
            <person name="Sinninghe Damste J.S."/>
            <person name="Muyzer G."/>
            <person name="Stams A.J.M."/>
            <person name="Plugge C.M."/>
        </authorList>
    </citation>
    <scope>NUCLEOTIDE SEQUENCE [LARGE SCALE GENOMIC DNA]</scope>
    <source>
        <strain evidence="8">MSAO_Bac1</strain>
    </source>
</reference>
<dbReference type="AlphaFoldDB" id="A0A424YER6"/>
<proteinExistence type="inferred from homology"/>
<feature type="transmembrane region" description="Helical" evidence="6">
    <location>
        <begin position="213"/>
        <end position="234"/>
    </location>
</feature>
<dbReference type="InterPro" id="IPR000515">
    <property type="entry name" value="MetI-like"/>
</dbReference>
<evidence type="ECO:0000256" key="1">
    <source>
        <dbReference type="ARBA" id="ARBA00004141"/>
    </source>
</evidence>
<comment type="similarity">
    <text evidence="6">Belongs to the binding-protein-dependent transport system permease family.</text>
</comment>
<protein>
    <submittedName>
        <fullName evidence="8">ABC transporter permease</fullName>
    </submittedName>
</protein>
<evidence type="ECO:0000256" key="2">
    <source>
        <dbReference type="ARBA" id="ARBA00022448"/>
    </source>
</evidence>
<dbReference type="InterPro" id="IPR035906">
    <property type="entry name" value="MetI-like_sf"/>
</dbReference>
<dbReference type="CDD" id="cd06261">
    <property type="entry name" value="TM_PBP2"/>
    <property type="match status" value="1"/>
</dbReference>
<feature type="transmembrane region" description="Helical" evidence="6">
    <location>
        <begin position="168"/>
        <end position="193"/>
    </location>
</feature>
<dbReference type="GO" id="GO:0005886">
    <property type="term" value="C:plasma membrane"/>
    <property type="evidence" value="ECO:0007669"/>
    <property type="project" value="UniProtKB-SubCell"/>
</dbReference>
<comment type="caution">
    <text evidence="8">The sequence shown here is derived from an EMBL/GenBank/DDBJ whole genome shotgun (WGS) entry which is preliminary data.</text>
</comment>
<evidence type="ECO:0000256" key="6">
    <source>
        <dbReference type="RuleBase" id="RU363032"/>
    </source>
</evidence>
<accession>A0A424YER6</accession>
<dbReference type="Proteomes" id="UP000285138">
    <property type="component" value="Unassembled WGS sequence"/>
</dbReference>
<evidence type="ECO:0000256" key="3">
    <source>
        <dbReference type="ARBA" id="ARBA00022692"/>
    </source>
</evidence>
<dbReference type="PANTHER" id="PTHR30177:SF4">
    <property type="entry name" value="OSMOPROTECTANT IMPORT PERMEASE PROTEIN OSMW"/>
    <property type="match status" value="1"/>
</dbReference>
<evidence type="ECO:0000313" key="8">
    <source>
        <dbReference type="EMBL" id="RQD76084.1"/>
    </source>
</evidence>
<dbReference type="FunFam" id="1.10.3720.10:FF:000001">
    <property type="entry name" value="Glycine betaine ABC transporter, permease"/>
    <property type="match status" value="1"/>
</dbReference>
<feature type="transmembrane region" description="Helical" evidence="6">
    <location>
        <begin position="55"/>
        <end position="78"/>
    </location>
</feature>
<dbReference type="Pfam" id="PF00528">
    <property type="entry name" value="BPD_transp_1"/>
    <property type="match status" value="1"/>
</dbReference>
<sequence>MSQTLQRKWFQWFGIPIILVIITLAIIIYVVNFPGGGIAAGMLNYNNIIRFYREHILMVVTALGLSIAVGIPVGLMLTRPSLRLLGKVVEGVVNVGQTIPSLAILAIMFVYLGFGFQTAVFALWLYSILPILRNTYAGITSIEPEVLEAAKGMGMSSVSVLTRIELPLALPVIMGGIRTSVVICIGTATLATFIGAGGLGDPIALGISMRRDILVFTGASLSATLAIFMDHILGQVEEALLSSD</sequence>
<dbReference type="PROSITE" id="PS50928">
    <property type="entry name" value="ABC_TM1"/>
    <property type="match status" value="1"/>
</dbReference>
<dbReference type="SUPFAM" id="SSF161098">
    <property type="entry name" value="MetI-like"/>
    <property type="match status" value="1"/>
</dbReference>
<comment type="subcellular location">
    <subcellularLocation>
        <location evidence="6">Cell membrane</location>
        <topology evidence="6">Multi-pass membrane protein</topology>
    </subcellularLocation>
    <subcellularLocation>
        <location evidence="1">Membrane</location>
        <topology evidence="1">Multi-pass membrane protein</topology>
    </subcellularLocation>
</comment>
<feature type="transmembrane region" description="Helical" evidence="6">
    <location>
        <begin position="99"/>
        <end position="126"/>
    </location>
</feature>
<keyword evidence="4 6" id="KW-1133">Transmembrane helix</keyword>
<dbReference type="EMBL" id="QZAA01000131">
    <property type="protein sequence ID" value="RQD76084.1"/>
    <property type="molecule type" value="Genomic_DNA"/>
</dbReference>
<evidence type="ECO:0000256" key="5">
    <source>
        <dbReference type="ARBA" id="ARBA00023136"/>
    </source>
</evidence>
<keyword evidence="5 6" id="KW-0472">Membrane</keyword>
<evidence type="ECO:0000313" key="9">
    <source>
        <dbReference type="Proteomes" id="UP000285138"/>
    </source>
</evidence>
<dbReference type="GO" id="GO:0055085">
    <property type="term" value="P:transmembrane transport"/>
    <property type="evidence" value="ECO:0007669"/>
    <property type="project" value="InterPro"/>
</dbReference>
<keyword evidence="2 6" id="KW-0813">Transport</keyword>